<reference evidence="3 4" key="1">
    <citation type="submission" date="2016-10" db="EMBL/GenBank/DDBJ databases">
        <authorList>
            <person name="de Groot N.N."/>
        </authorList>
    </citation>
    <scope>NUCLEOTIDE SEQUENCE [LARGE SCALE GENOMIC DNA]</scope>
    <source>
        <strain evidence="3 4">DSM 11443</strain>
    </source>
</reference>
<accession>A0A1I2HKT2</accession>
<dbReference type="EMBL" id="FOMW01000057">
    <property type="protein sequence ID" value="SFF30108.1"/>
    <property type="molecule type" value="Genomic_DNA"/>
</dbReference>
<evidence type="ECO:0000259" key="2">
    <source>
        <dbReference type="Pfam" id="PF02538"/>
    </source>
</evidence>
<evidence type="ECO:0000313" key="4">
    <source>
        <dbReference type="Proteomes" id="UP000198977"/>
    </source>
</evidence>
<protein>
    <submittedName>
        <fullName evidence="3">Hydantoinase B/oxoprolinase</fullName>
    </submittedName>
</protein>
<name>A0A1I2HKT2_9RHOB</name>
<dbReference type="Proteomes" id="UP000198977">
    <property type="component" value="Unassembled WGS sequence"/>
</dbReference>
<sequence length="95" mass="9895">MASTFTTMAHCDAVGRGIPDPRHQQSPCLKFWADISLARTIGAAGAAGGQDGKPGKNSVERANGNLDWLQGNDETQMDVNDVFVMETPGGGGFGS</sequence>
<gene>
    <name evidence="3" type="ORF">SAMN04488523_1571</name>
</gene>
<dbReference type="STRING" id="74348.SAMN04488523_1571"/>
<feature type="domain" description="Hydantoinase B/oxoprolinase" evidence="2">
    <location>
        <begin position="38"/>
        <end position="95"/>
    </location>
</feature>
<dbReference type="OrthoDB" id="9759608at2"/>
<dbReference type="GO" id="GO:0003824">
    <property type="term" value="F:catalytic activity"/>
    <property type="evidence" value="ECO:0007669"/>
    <property type="project" value="InterPro"/>
</dbReference>
<evidence type="ECO:0000313" key="3">
    <source>
        <dbReference type="EMBL" id="SFF30108.1"/>
    </source>
</evidence>
<organism evidence="3 4">
    <name type="scientific">Sulfitobacter brevis</name>
    <dbReference type="NCBI Taxonomy" id="74348"/>
    <lineage>
        <taxon>Bacteria</taxon>
        <taxon>Pseudomonadati</taxon>
        <taxon>Pseudomonadota</taxon>
        <taxon>Alphaproteobacteria</taxon>
        <taxon>Rhodobacterales</taxon>
        <taxon>Roseobacteraceae</taxon>
        <taxon>Sulfitobacter</taxon>
    </lineage>
</organism>
<dbReference type="AlphaFoldDB" id="A0A1I2HKT2"/>
<keyword evidence="4" id="KW-1185">Reference proteome</keyword>
<dbReference type="InterPro" id="IPR003692">
    <property type="entry name" value="Hydantoinase_B"/>
</dbReference>
<feature type="region of interest" description="Disordered" evidence="1">
    <location>
        <begin position="44"/>
        <end position="63"/>
    </location>
</feature>
<dbReference type="RefSeq" id="WP_093925663.1">
    <property type="nucleotide sequence ID" value="NZ_FOMW01000057.1"/>
</dbReference>
<evidence type="ECO:0000256" key="1">
    <source>
        <dbReference type="SAM" id="MobiDB-lite"/>
    </source>
</evidence>
<dbReference type="Pfam" id="PF02538">
    <property type="entry name" value="Hydantoinase_B"/>
    <property type="match status" value="1"/>
</dbReference>
<proteinExistence type="predicted"/>